<accession>A0A0B4DW86</accession>
<dbReference type="EMBL" id="JWTB01000008">
    <property type="protein sequence ID" value="KIC68710.1"/>
    <property type="molecule type" value="Genomic_DNA"/>
</dbReference>
<dbReference type="Proteomes" id="UP000031196">
    <property type="component" value="Unassembled WGS sequence"/>
</dbReference>
<reference evidence="3 4" key="1">
    <citation type="submission" date="2014-12" db="EMBL/GenBank/DDBJ databases">
        <title>Genome sequencing of Arthrobacter phenanthrenivorans SWC37.</title>
        <authorList>
            <person name="Tan P.W."/>
            <person name="Chan K.-G."/>
        </authorList>
    </citation>
    <scope>NUCLEOTIDE SEQUENCE [LARGE SCALE GENOMIC DNA]</scope>
    <source>
        <strain evidence="3 4">SWC37</strain>
    </source>
</reference>
<dbReference type="Pfam" id="PF06054">
    <property type="entry name" value="CoiA_nuc"/>
    <property type="match status" value="1"/>
</dbReference>
<evidence type="ECO:0000256" key="1">
    <source>
        <dbReference type="SAM" id="Coils"/>
    </source>
</evidence>
<proteinExistence type="predicted"/>
<feature type="coiled-coil region" evidence="1">
    <location>
        <begin position="218"/>
        <end position="247"/>
    </location>
</feature>
<evidence type="ECO:0000313" key="3">
    <source>
        <dbReference type="EMBL" id="KIC68710.1"/>
    </source>
</evidence>
<name>A0A0B4DW86_PSEPS</name>
<evidence type="ECO:0000313" key="4">
    <source>
        <dbReference type="Proteomes" id="UP000031196"/>
    </source>
</evidence>
<dbReference type="AlphaFoldDB" id="A0A0B4DW86"/>
<dbReference type="RefSeq" id="WP_043450412.1">
    <property type="nucleotide sequence ID" value="NZ_JWTB01000008.1"/>
</dbReference>
<evidence type="ECO:0000259" key="2">
    <source>
        <dbReference type="Pfam" id="PF06054"/>
    </source>
</evidence>
<comment type="caution">
    <text evidence="3">The sequence shown here is derived from an EMBL/GenBank/DDBJ whole genome shotgun (WGS) entry which is preliminary data.</text>
</comment>
<gene>
    <name evidence="3" type="ORF">RM50_04425</name>
</gene>
<feature type="domain" description="Competence protein CoiA nuclease-like" evidence="2">
    <location>
        <begin position="70"/>
        <end position="157"/>
    </location>
</feature>
<protein>
    <recommendedName>
        <fullName evidence="2">Competence protein CoiA nuclease-like domain-containing protein</fullName>
    </recommendedName>
</protein>
<keyword evidence="1" id="KW-0175">Coiled coil</keyword>
<dbReference type="OrthoDB" id="4916564at2"/>
<sequence>MLLTAVLDGSRVDATTYTADTWAELQKSEDRKRMVMPVCGVRAVAKTRGPVTRYFAHHKRAGCKVDHGGESPQHLALKEALKLCIDRVPGWHAILEHPHPSREWIIDVLAESDDLTKAVAFEVQLSSQTPEKYFTRSQRYFDSRAFPVWLIPRQLEYHETKVPVVVTGFGKTADVPEDPSELLALPAGQNFVMAGDNVGAFVEALLLKGPSWQHGTPHAQAEARKAAAEAAAAAAEAERRNQEAIKQAIVVMNDLSASPASAFGQHTVRTQADTYIWGSLTCCWDCDEPMLVWDARTWAWGGGMPNLKVKSEVDRKRFENHPEVHRAVDHWIKAVRADVKKAVIENRRTKASGRYYSAFVCPSCDRTMGQFFISCIRPEKWSLLGSPAVAPQPLTPVVQKPVWPPPAVVVPKRAAAAPATRTRCRIHGDPKEECDWCQNRPSPRLGRRY</sequence>
<dbReference type="InterPro" id="IPR010330">
    <property type="entry name" value="CoiA_nuc"/>
</dbReference>
<organism evidence="3 4">
    <name type="scientific">Pseudarthrobacter phenanthrenivorans</name>
    <name type="common">Arthrobacter phenanthrenivorans</name>
    <dbReference type="NCBI Taxonomy" id="361575"/>
    <lineage>
        <taxon>Bacteria</taxon>
        <taxon>Bacillati</taxon>
        <taxon>Actinomycetota</taxon>
        <taxon>Actinomycetes</taxon>
        <taxon>Micrococcales</taxon>
        <taxon>Micrococcaceae</taxon>
        <taxon>Pseudarthrobacter</taxon>
    </lineage>
</organism>